<dbReference type="RefSeq" id="WP_282759347.1">
    <property type="nucleotide sequence ID" value="NZ_JASCTH010000006.1"/>
</dbReference>
<comment type="caution">
    <text evidence="4">The sequence shown here is derived from an EMBL/GenBank/DDBJ whole genome shotgun (WGS) entry which is preliminary data.</text>
</comment>
<organism evidence="4 5">
    <name type="scientific">Actinoplanes sandaracinus</name>
    <dbReference type="NCBI Taxonomy" id="3045177"/>
    <lineage>
        <taxon>Bacteria</taxon>
        <taxon>Bacillati</taxon>
        <taxon>Actinomycetota</taxon>
        <taxon>Actinomycetes</taxon>
        <taxon>Micromonosporales</taxon>
        <taxon>Micromonosporaceae</taxon>
        <taxon>Actinoplanes</taxon>
    </lineage>
</organism>
<feature type="transmembrane region" description="Helical" evidence="2">
    <location>
        <begin position="591"/>
        <end position="613"/>
    </location>
</feature>
<evidence type="ECO:0000313" key="4">
    <source>
        <dbReference type="EMBL" id="MDI6099272.1"/>
    </source>
</evidence>
<dbReference type="Proteomes" id="UP001241758">
    <property type="component" value="Unassembled WGS sequence"/>
</dbReference>
<keyword evidence="2" id="KW-1133">Transmembrane helix</keyword>
<sequence length="651" mass="70046">MNSIGLVLVVVFTTVVLTAGLAVAARRLLGLRVGKIRMIMSGTAGLGGWVVFGTATAGSERGPAFATIQIGVALLASMVFLIVAEGAVPSGSLPQPHRWLLRIRQRVSRVRRYHTIVRMIVRHRLTPGQLRKRRTDPTLPESVRLALEEGGATFVKLGQIVATRRDLLPQHVVEALATLQHQVAPAEWPQVHLLLTAQLGAPPETVFTKFDPEPIAAGSIAQVHRARLTSGEQVAVKVQRPGIGVVVEQDIDIIVRMASAAQSRTAWGRSIGASDLADAFGEAVREELDFRVECRNMAAIAPACAARPGVPAVRVPAIRAALCTPSVLVMEWVDGIPLAVADATIDATGLDRAALARTLLSCMLRQIMVQGVFHADLHPGNVMLHSDGSLTLLDFGIVGRLDSHLRGAIQQLLLAMLRGDRTALCDALLDVMVRSEAVDEQHLERSLGTFMARHLGPGMSPDVAMFNELFRLVAEHDLGLAPEAAAVFRALATLEGTLTRLSPGFDIIVEARAFAASQLDENLRWGPHLSPKVVRDRALVELAGLLPMVRSMPRRIDRITRSVEEGRLSIGVRLFSDTRDQKVIGGWLHQVLLAFLGATTGLMAVGLLAIPGGPQATGSVSLFELIGYNLLVLSSVLVLRVVLLILRPSGR</sequence>
<evidence type="ECO:0000256" key="1">
    <source>
        <dbReference type="ARBA" id="ARBA00009670"/>
    </source>
</evidence>
<reference evidence="4 5" key="1">
    <citation type="submission" date="2023-05" db="EMBL/GenBank/DDBJ databases">
        <title>Actinoplanes sp. NEAU-A12 genome sequencing.</title>
        <authorList>
            <person name="Wang Z.-S."/>
        </authorList>
    </citation>
    <scope>NUCLEOTIDE SEQUENCE [LARGE SCALE GENOMIC DNA]</scope>
    <source>
        <strain evidence="4 5">NEAU-A12</strain>
    </source>
</reference>
<evidence type="ECO:0000256" key="2">
    <source>
        <dbReference type="SAM" id="Phobius"/>
    </source>
</evidence>
<name>A0ABT6WHR2_9ACTN</name>
<accession>A0ABT6WHR2</accession>
<feature type="transmembrane region" description="Helical" evidence="2">
    <location>
        <begin position="36"/>
        <end position="58"/>
    </location>
</feature>
<dbReference type="Pfam" id="PF03109">
    <property type="entry name" value="ABC1"/>
    <property type="match status" value="1"/>
</dbReference>
<protein>
    <submittedName>
        <fullName evidence="4">AarF/UbiB family protein</fullName>
    </submittedName>
</protein>
<keyword evidence="5" id="KW-1185">Reference proteome</keyword>
<dbReference type="CDD" id="cd05121">
    <property type="entry name" value="ABC1_ADCK3-like"/>
    <property type="match status" value="1"/>
</dbReference>
<dbReference type="PANTHER" id="PTHR10566:SF113">
    <property type="entry name" value="PROTEIN ACTIVITY OF BC1 COMPLEX KINASE 7, CHLOROPLASTIC"/>
    <property type="match status" value="1"/>
</dbReference>
<dbReference type="InterPro" id="IPR000719">
    <property type="entry name" value="Prot_kinase_dom"/>
</dbReference>
<feature type="transmembrane region" description="Helical" evidence="2">
    <location>
        <begin position="6"/>
        <end position="24"/>
    </location>
</feature>
<comment type="similarity">
    <text evidence="1">Belongs to the protein kinase superfamily. ADCK protein kinase family.</text>
</comment>
<keyword evidence="2" id="KW-0472">Membrane</keyword>
<dbReference type="InterPro" id="IPR011009">
    <property type="entry name" value="Kinase-like_dom_sf"/>
</dbReference>
<dbReference type="SUPFAM" id="SSF56112">
    <property type="entry name" value="Protein kinase-like (PK-like)"/>
    <property type="match status" value="1"/>
</dbReference>
<dbReference type="InterPro" id="IPR050154">
    <property type="entry name" value="UbiB_kinase"/>
</dbReference>
<gene>
    <name evidence="4" type="ORF">QLQ12_11775</name>
</gene>
<feature type="transmembrane region" description="Helical" evidence="2">
    <location>
        <begin position="64"/>
        <end position="88"/>
    </location>
</feature>
<evidence type="ECO:0000313" key="5">
    <source>
        <dbReference type="Proteomes" id="UP001241758"/>
    </source>
</evidence>
<dbReference type="InterPro" id="IPR004147">
    <property type="entry name" value="ABC1_dom"/>
</dbReference>
<dbReference type="EMBL" id="JASCTH010000006">
    <property type="protein sequence ID" value="MDI6099272.1"/>
    <property type="molecule type" value="Genomic_DNA"/>
</dbReference>
<dbReference type="PROSITE" id="PS50011">
    <property type="entry name" value="PROTEIN_KINASE_DOM"/>
    <property type="match status" value="1"/>
</dbReference>
<dbReference type="PANTHER" id="PTHR10566">
    <property type="entry name" value="CHAPERONE-ACTIVITY OF BC1 COMPLEX CABC1 -RELATED"/>
    <property type="match status" value="1"/>
</dbReference>
<keyword evidence="2" id="KW-0812">Transmembrane</keyword>
<feature type="transmembrane region" description="Helical" evidence="2">
    <location>
        <begin position="625"/>
        <end position="646"/>
    </location>
</feature>
<proteinExistence type="inferred from homology"/>
<feature type="domain" description="Protein kinase" evidence="3">
    <location>
        <begin position="209"/>
        <end position="592"/>
    </location>
</feature>
<evidence type="ECO:0000259" key="3">
    <source>
        <dbReference type="PROSITE" id="PS50011"/>
    </source>
</evidence>
<dbReference type="Gene3D" id="1.10.510.10">
    <property type="entry name" value="Transferase(Phosphotransferase) domain 1"/>
    <property type="match status" value="1"/>
</dbReference>